<organism evidence="1 2">
    <name type="scientific">Streptomyces aurantiacus JA 4570</name>
    <dbReference type="NCBI Taxonomy" id="1286094"/>
    <lineage>
        <taxon>Bacteria</taxon>
        <taxon>Bacillati</taxon>
        <taxon>Actinomycetota</taxon>
        <taxon>Actinomycetes</taxon>
        <taxon>Kitasatosporales</taxon>
        <taxon>Streptomycetaceae</taxon>
        <taxon>Streptomyces</taxon>
        <taxon>Streptomyces aurantiacus group</taxon>
    </lineage>
</organism>
<reference evidence="1 2" key="1">
    <citation type="submission" date="2013-02" db="EMBL/GenBank/DDBJ databases">
        <title>Draft Genome Sequence of Streptomyces aurantiacus, Which Produces Setomimycin.</title>
        <authorList>
            <person name="Gruening B.A."/>
            <person name="Praeg A."/>
            <person name="Erxleben A."/>
            <person name="Guenther S."/>
            <person name="Mueller M."/>
        </authorList>
    </citation>
    <scope>NUCLEOTIDE SEQUENCE [LARGE SCALE GENOMIC DNA]</scope>
    <source>
        <strain evidence="1 2">JA 4570</strain>
    </source>
</reference>
<dbReference type="PATRIC" id="fig|1286094.4.peg.3290"/>
<protein>
    <submittedName>
        <fullName evidence="1">Uncharacterized protein</fullName>
    </submittedName>
</protein>
<keyword evidence="2" id="KW-1185">Reference proteome</keyword>
<gene>
    <name evidence="1" type="ORF">STRAU_3322</name>
</gene>
<name>S3ZJ76_9ACTN</name>
<proteinExistence type="predicted"/>
<sequence>MKAEARTSLRVVPLKAKSSCRTWEMVPARLFSKVSKSRPTPTTAVSLRWVGVMGIRSIRSPMVGAAAVVSRSAVGWDMRAQSS</sequence>
<accession>S3ZJ76</accession>
<dbReference type="Proteomes" id="UP000014629">
    <property type="component" value="Unassembled WGS sequence"/>
</dbReference>
<dbReference type="EMBL" id="AOPZ01000149">
    <property type="protein sequence ID" value="EPH43626.1"/>
    <property type="molecule type" value="Genomic_DNA"/>
</dbReference>
<evidence type="ECO:0000313" key="2">
    <source>
        <dbReference type="Proteomes" id="UP000014629"/>
    </source>
</evidence>
<evidence type="ECO:0000313" key="1">
    <source>
        <dbReference type="EMBL" id="EPH43626.1"/>
    </source>
</evidence>
<dbReference type="AlphaFoldDB" id="S3ZJ76"/>
<comment type="caution">
    <text evidence="1">The sequence shown here is derived from an EMBL/GenBank/DDBJ whole genome shotgun (WGS) entry which is preliminary data.</text>
</comment>